<keyword evidence="4 6" id="KW-1133">Transmembrane helix</keyword>
<dbReference type="PANTHER" id="PTHR30028">
    <property type="entry name" value="UPF0014 INNER MEMBRANE PROTEIN YBBM-RELATED"/>
    <property type="match status" value="1"/>
</dbReference>
<dbReference type="InterPro" id="IPR005226">
    <property type="entry name" value="UPF0014_fam"/>
</dbReference>
<feature type="transmembrane region" description="Helical" evidence="6">
    <location>
        <begin position="200"/>
        <end position="218"/>
    </location>
</feature>
<feature type="transmembrane region" description="Helical" evidence="6">
    <location>
        <begin position="14"/>
        <end position="36"/>
    </location>
</feature>
<comment type="caution">
    <text evidence="7">The sequence shown here is derived from an EMBL/GenBank/DDBJ whole genome shotgun (WGS) entry which is preliminary data.</text>
</comment>
<sequence>MTGPLTASPAGVNALSWGGVALTLLLVAVAIAVAARQRLGLTRELVTAAARAAIQLAAVGAVLGVLFRYAGVPGSLAWVAFMVAVAGQVAGRRGRGLPHARMAATVAVAAATATVLGALLGLGVLSAEPRVMVPIGGMLVSGAMQAASLALLRLRESATAARPAIEARLCLGLPAAAAFAPYRRGALRTALIPAVDATKVVGLISLPGAMTGLILAGTDPLTAIRYQIVVMYMLLAANTLAALVAAWLAERTLFDHAHRLRPLPAEGTSP</sequence>
<name>A0A132N1W0_9ACTN</name>
<dbReference type="AlphaFoldDB" id="A0A132N1W0"/>
<evidence type="ECO:0000313" key="8">
    <source>
        <dbReference type="Proteomes" id="UP000070659"/>
    </source>
</evidence>
<feature type="transmembrane region" description="Helical" evidence="6">
    <location>
        <begin position="75"/>
        <end position="91"/>
    </location>
</feature>
<comment type="subcellular location">
    <subcellularLocation>
        <location evidence="1">Membrane</location>
        <topology evidence="1">Multi-pass membrane protein</topology>
    </subcellularLocation>
</comment>
<dbReference type="PANTHER" id="PTHR30028:SF0">
    <property type="entry name" value="PROTEIN ALUMINUM SENSITIVE 3"/>
    <property type="match status" value="1"/>
</dbReference>
<dbReference type="Pfam" id="PF03649">
    <property type="entry name" value="UPF0014"/>
    <property type="match status" value="1"/>
</dbReference>
<evidence type="ECO:0000256" key="1">
    <source>
        <dbReference type="ARBA" id="ARBA00004141"/>
    </source>
</evidence>
<keyword evidence="3 6" id="KW-0812">Transmembrane</keyword>
<dbReference type="EMBL" id="JYIJ01000017">
    <property type="protein sequence ID" value="KWX03592.1"/>
    <property type="molecule type" value="Genomic_DNA"/>
</dbReference>
<dbReference type="PATRIC" id="fig|1469144.8.peg.2975"/>
<dbReference type="GO" id="GO:0005886">
    <property type="term" value="C:plasma membrane"/>
    <property type="evidence" value="ECO:0007669"/>
    <property type="project" value="TreeGrafter"/>
</dbReference>
<evidence type="ECO:0000256" key="6">
    <source>
        <dbReference type="SAM" id="Phobius"/>
    </source>
</evidence>
<accession>A0A132N1W0</accession>
<gene>
    <name evidence="7" type="ORF">TH66_12145</name>
</gene>
<feature type="transmembrane region" description="Helical" evidence="6">
    <location>
        <begin position="103"/>
        <end position="125"/>
    </location>
</feature>
<evidence type="ECO:0000256" key="3">
    <source>
        <dbReference type="ARBA" id="ARBA00022692"/>
    </source>
</evidence>
<comment type="similarity">
    <text evidence="2">Belongs to the UPF0014 family.</text>
</comment>
<keyword evidence="5 6" id="KW-0472">Membrane</keyword>
<feature type="transmembrane region" description="Helical" evidence="6">
    <location>
        <begin position="48"/>
        <end position="69"/>
    </location>
</feature>
<evidence type="ECO:0000256" key="5">
    <source>
        <dbReference type="ARBA" id="ARBA00023136"/>
    </source>
</evidence>
<evidence type="ECO:0000313" key="7">
    <source>
        <dbReference type="EMBL" id="KWX03592.1"/>
    </source>
</evidence>
<protein>
    <submittedName>
        <fullName evidence="7">Membrane protein</fullName>
    </submittedName>
</protein>
<feature type="transmembrane region" description="Helical" evidence="6">
    <location>
        <begin position="131"/>
        <end position="152"/>
    </location>
</feature>
<evidence type="ECO:0000256" key="2">
    <source>
        <dbReference type="ARBA" id="ARBA00005268"/>
    </source>
</evidence>
<dbReference type="RefSeq" id="WP_067070215.1">
    <property type="nucleotide sequence ID" value="NZ_JYIJ01000017.1"/>
</dbReference>
<dbReference type="Proteomes" id="UP000070659">
    <property type="component" value="Unassembled WGS sequence"/>
</dbReference>
<feature type="transmembrane region" description="Helical" evidence="6">
    <location>
        <begin position="224"/>
        <end position="249"/>
    </location>
</feature>
<proteinExistence type="inferred from homology"/>
<reference evidence="7 8" key="1">
    <citation type="submission" date="2015-02" db="EMBL/GenBank/DDBJ databases">
        <title>Physiological reanalysis, assessment of diazotrophy, and genome sequences of multiple isolates of Streptomyces thermoautotrophicus.</title>
        <authorList>
            <person name="MacKellar D.C."/>
            <person name="Lieber L."/>
            <person name="Norman J."/>
            <person name="Bolger A."/>
            <person name="Tobin C."/>
            <person name="Murray J.W."/>
            <person name="Prell J."/>
        </authorList>
    </citation>
    <scope>NUCLEOTIDE SEQUENCE [LARGE SCALE GENOMIC DNA]</scope>
    <source>
        <strain evidence="7 8">UBT1</strain>
    </source>
</reference>
<evidence type="ECO:0000256" key="4">
    <source>
        <dbReference type="ARBA" id="ARBA00022989"/>
    </source>
</evidence>
<organism evidence="7 8">
    <name type="scientific">Carbonactinospora thermoautotrophica</name>
    <dbReference type="NCBI Taxonomy" id="1469144"/>
    <lineage>
        <taxon>Bacteria</taxon>
        <taxon>Bacillati</taxon>
        <taxon>Actinomycetota</taxon>
        <taxon>Actinomycetes</taxon>
        <taxon>Kitasatosporales</taxon>
        <taxon>Carbonactinosporaceae</taxon>
        <taxon>Carbonactinospora</taxon>
    </lineage>
</organism>